<dbReference type="SUPFAM" id="SSF103473">
    <property type="entry name" value="MFS general substrate transporter"/>
    <property type="match status" value="1"/>
</dbReference>
<dbReference type="InterPro" id="IPR036259">
    <property type="entry name" value="MFS_trans_sf"/>
</dbReference>
<evidence type="ECO:0000256" key="4">
    <source>
        <dbReference type="ARBA" id="ARBA00023136"/>
    </source>
</evidence>
<feature type="transmembrane region" description="Helical" evidence="6">
    <location>
        <begin position="401"/>
        <end position="424"/>
    </location>
</feature>
<feature type="region of interest" description="Disordered" evidence="5">
    <location>
        <begin position="227"/>
        <end position="275"/>
    </location>
</feature>
<protein>
    <recommendedName>
        <fullName evidence="7">Major facilitator superfamily (MFS) profile domain-containing protein</fullName>
    </recommendedName>
</protein>
<keyword evidence="9" id="KW-1185">Reference proteome</keyword>
<sequence length="528" mass="57576">MSNQSPIKHVVISRFTIRPPVENDPRLLSSRTKALIIVILAMCAASSGFSSTIYFPGIPDITVDLNAPPIATTLTAALFILFMGIAPVFWASFSDYYRIRRFLFILSMAIFGLASLGAALVTNIWGLVVLRCVQALGASCGQSVGAGVIADCYPIERRGAAFGKYFFGVFFGPLIGPILGGFLIMSDLKWRATFLFCFAFAFTVVLLITFTYPETYRENEKWDTSLPITTTSDSYKNEKQQQTATKNNNDNGSESTRISLEQEPDNVSTNSKQSRTIAASSNIDPAFSKNNNDNNNEDAIEIKKKKTLNPIKPFLYLRHPHVLLASLVTAVAFGSMFAVETIIPDLFESNYGFVPWQTGLSYLGAGVGNLCGAFINTFLSDRLLLRARAKRGGHALVEDRIGINVWPCGFILMPFGLLLFGWGIGTGMSYWTGIIGFGIQNFGMNQIMTALSAYLVDSAPGIGASFTAAANFLRMITACALTLAANPMVKAIGPGYTCVFLAALTYISMGLLVILKIYGGRMRRYSGY</sequence>
<feature type="transmembrane region" description="Helical" evidence="6">
    <location>
        <begin position="491"/>
        <end position="515"/>
    </location>
</feature>
<evidence type="ECO:0000256" key="3">
    <source>
        <dbReference type="ARBA" id="ARBA00022989"/>
    </source>
</evidence>
<keyword evidence="4 6" id="KW-0472">Membrane</keyword>
<dbReference type="OrthoDB" id="3936150at2759"/>
<keyword evidence="2 6" id="KW-0812">Transmembrane</keyword>
<comment type="caution">
    <text evidence="8">The sequence shown here is derived from an EMBL/GenBank/DDBJ whole genome shotgun (WGS) entry which is preliminary data.</text>
</comment>
<dbReference type="Proteomes" id="UP000646827">
    <property type="component" value="Unassembled WGS sequence"/>
</dbReference>
<feature type="transmembrane region" description="Helical" evidence="6">
    <location>
        <begin position="165"/>
        <end position="186"/>
    </location>
</feature>
<evidence type="ECO:0000256" key="1">
    <source>
        <dbReference type="ARBA" id="ARBA00004141"/>
    </source>
</evidence>
<dbReference type="GO" id="GO:0005886">
    <property type="term" value="C:plasma membrane"/>
    <property type="evidence" value="ECO:0007669"/>
    <property type="project" value="TreeGrafter"/>
</dbReference>
<feature type="transmembrane region" description="Helical" evidence="6">
    <location>
        <begin position="102"/>
        <end position="127"/>
    </location>
</feature>
<reference evidence="8 9" key="1">
    <citation type="submission" date="2020-12" db="EMBL/GenBank/DDBJ databases">
        <title>Metabolic potential, ecology and presence of endohyphal bacteria is reflected in genomic diversity of Mucoromycotina.</title>
        <authorList>
            <person name="Muszewska A."/>
            <person name="Okrasinska A."/>
            <person name="Steczkiewicz K."/>
            <person name="Drgas O."/>
            <person name="Orlowska M."/>
            <person name="Perlinska-Lenart U."/>
            <person name="Aleksandrzak-Piekarczyk T."/>
            <person name="Szatraj K."/>
            <person name="Zielenkiewicz U."/>
            <person name="Pilsyk S."/>
            <person name="Malc E."/>
            <person name="Mieczkowski P."/>
            <person name="Kruszewska J.S."/>
            <person name="Biernat P."/>
            <person name="Pawlowska J."/>
        </authorList>
    </citation>
    <scope>NUCLEOTIDE SEQUENCE [LARGE SCALE GENOMIC DNA]</scope>
    <source>
        <strain evidence="8 9">CBS 142.35</strain>
    </source>
</reference>
<feature type="transmembrane region" description="Helical" evidence="6">
    <location>
        <begin position="430"/>
        <end position="456"/>
    </location>
</feature>
<evidence type="ECO:0000313" key="8">
    <source>
        <dbReference type="EMBL" id="KAG2219778.1"/>
    </source>
</evidence>
<evidence type="ECO:0000313" key="9">
    <source>
        <dbReference type="Proteomes" id="UP000646827"/>
    </source>
</evidence>
<feature type="domain" description="Major facilitator superfamily (MFS) profile" evidence="7">
    <location>
        <begin position="36"/>
        <end position="522"/>
    </location>
</feature>
<comment type="subcellular location">
    <subcellularLocation>
        <location evidence="1">Membrane</location>
        <topology evidence="1">Multi-pass membrane protein</topology>
    </subcellularLocation>
</comment>
<feature type="transmembrane region" description="Helical" evidence="6">
    <location>
        <begin position="468"/>
        <end position="485"/>
    </location>
</feature>
<feature type="transmembrane region" description="Helical" evidence="6">
    <location>
        <begin position="192"/>
        <end position="212"/>
    </location>
</feature>
<dbReference type="InterPro" id="IPR020846">
    <property type="entry name" value="MFS_dom"/>
</dbReference>
<evidence type="ECO:0000256" key="2">
    <source>
        <dbReference type="ARBA" id="ARBA00022692"/>
    </source>
</evidence>
<dbReference type="Pfam" id="PF07690">
    <property type="entry name" value="MFS_1"/>
    <property type="match status" value="1"/>
</dbReference>
<evidence type="ECO:0000259" key="7">
    <source>
        <dbReference type="PROSITE" id="PS50850"/>
    </source>
</evidence>
<name>A0A8H7S1N7_9FUNG</name>
<dbReference type="EMBL" id="JAEPRB010000164">
    <property type="protein sequence ID" value="KAG2219778.1"/>
    <property type="molecule type" value="Genomic_DNA"/>
</dbReference>
<evidence type="ECO:0000256" key="6">
    <source>
        <dbReference type="SAM" id="Phobius"/>
    </source>
</evidence>
<dbReference type="AlphaFoldDB" id="A0A8H7S1N7"/>
<dbReference type="Gene3D" id="1.20.1250.20">
    <property type="entry name" value="MFS general substrate transporter like domains"/>
    <property type="match status" value="1"/>
</dbReference>
<dbReference type="PANTHER" id="PTHR23502:SF5">
    <property type="entry name" value="QUINIDINE RESISTANCE PROTEIN 3"/>
    <property type="match status" value="1"/>
</dbReference>
<feature type="transmembrane region" description="Helical" evidence="6">
    <location>
        <begin position="67"/>
        <end position="90"/>
    </location>
</feature>
<proteinExistence type="predicted"/>
<feature type="transmembrane region" description="Helical" evidence="6">
    <location>
        <begin position="322"/>
        <end position="339"/>
    </location>
</feature>
<feature type="transmembrane region" description="Helical" evidence="6">
    <location>
        <begin position="133"/>
        <end position="153"/>
    </location>
</feature>
<dbReference type="InterPro" id="IPR011701">
    <property type="entry name" value="MFS"/>
</dbReference>
<gene>
    <name evidence="8" type="ORF">INT45_008869</name>
</gene>
<evidence type="ECO:0000256" key="5">
    <source>
        <dbReference type="SAM" id="MobiDB-lite"/>
    </source>
</evidence>
<feature type="transmembrane region" description="Helical" evidence="6">
    <location>
        <begin position="359"/>
        <end position="380"/>
    </location>
</feature>
<accession>A0A8H7S1N7</accession>
<dbReference type="PROSITE" id="PS50850">
    <property type="entry name" value="MFS"/>
    <property type="match status" value="1"/>
</dbReference>
<feature type="transmembrane region" description="Helical" evidence="6">
    <location>
        <begin position="34"/>
        <end position="55"/>
    </location>
</feature>
<dbReference type="GO" id="GO:0022857">
    <property type="term" value="F:transmembrane transporter activity"/>
    <property type="evidence" value="ECO:0007669"/>
    <property type="project" value="InterPro"/>
</dbReference>
<keyword evidence="3 6" id="KW-1133">Transmembrane helix</keyword>
<dbReference type="PANTHER" id="PTHR23502">
    <property type="entry name" value="MAJOR FACILITATOR SUPERFAMILY"/>
    <property type="match status" value="1"/>
</dbReference>
<organism evidence="8 9">
    <name type="scientific">Circinella minor</name>
    <dbReference type="NCBI Taxonomy" id="1195481"/>
    <lineage>
        <taxon>Eukaryota</taxon>
        <taxon>Fungi</taxon>
        <taxon>Fungi incertae sedis</taxon>
        <taxon>Mucoromycota</taxon>
        <taxon>Mucoromycotina</taxon>
        <taxon>Mucoromycetes</taxon>
        <taxon>Mucorales</taxon>
        <taxon>Lichtheimiaceae</taxon>
        <taxon>Circinella</taxon>
    </lineage>
</organism>